<dbReference type="GO" id="GO:0008610">
    <property type="term" value="P:lipid biosynthetic process"/>
    <property type="evidence" value="ECO:0007669"/>
    <property type="project" value="InterPro"/>
</dbReference>
<reference evidence="7 8" key="1">
    <citation type="submission" date="2019-08" db="EMBL/GenBank/DDBJ databases">
        <title>100 year-old enigma solved: identification of Planctomyces bekefii, the type genus and species of the phylum Planctomycetes.</title>
        <authorList>
            <person name="Svetlana D.N."/>
            <person name="Overmann J."/>
        </authorList>
    </citation>
    <scope>NUCLEOTIDE SEQUENCE [LARGE SCALE GENOMIC DNA]</scope>
    <source>
        <strain evidence="7">Phe10_nw2017</strain>
    </source>
</reference>
<sequence>MLFLAMAVLVHKYLLPVSEQMKSLAGSWVALVFLSNFLFMLIIAGSLHLFLFTFRLQGKQLKYDHRESHELSRKFTFHSQVRDNMFWSLVSGSTIWSIYEMLYFHGVARGAIPTVTLTEHPFAFVLWLLAMPIITSSHFYAIHRLLHWTPLYRTVHRLHHRNIHIGPWSGMAMHPVEHAFYISSVLIHFIIPSHPVILLMHLYGRCLGPAFSHSGFEKLIIGNSPVLDSADFHHQLHHRYFECNYGTAETPWDQWFGTDHDGSQAATERVRAKVRARATHEHT</sequence>
<feature type="transmembrane region" description="Helical" evidence="5">
    <location>
        <begin position="26"/>
        <end position="52"/>
    </location>
</feature>
<comment type="subcellular location">
    <subcellularLocation>
        <location evidence="1">Membrane</location>
    </subcellularLocation>
</comment>
<organism evidence="7 8">
    <name type="scientific">Planctomyces bekefii</name>
    <dbReference type="NCBI Taxonomy" id="1653850"/>
    <lineage>
        <taxon>Bacteria</taxon>
        <taxon>Pseudomonadati</taxon>
        <taxon>Planctomycetota</taxon>
        <taxon>Planctomycetia</taxon>
        <taxon>Planctomycetales</taxon>
        <taxon>Planctomycetaceae</taxon>
        <taxon>Planctomyces</taxon>
    </lineage>
</organism>
<feature type="transmembrane region" description="Helical" evidence="5">
    <location>
        <begin position="124"/>
        <end position="143"/>
    </location>
</feature>
<feature type="domain" description="Fatty acid hydroxylase" evidence="6">
    <location>
        <begin position="129"/>
        <end position="258"/>
    </location>
</feature>
<reference evidence="7 8" key="2">
    <citation type="submission" date="2019-08" db="EMBL/GenBank/DDBJ databases">
        <authorList>
            <person name="Henke P."/>
        </authorList>
    </citation>
    <scope>NUCLEOTIDE SEQUENCE [LARGE SCALE GENOMIC DNA]</scope>
    <source>
        <strain evidence="7">Phe10_nw2017</strain>
    </source>
</reference>
<evidence type="ECO:0000256" key="1">
    <source>
        <dbReference type="ARBA" id="ARBA00004370"/>
    </source>
</evidence>
<accession>A0A5C6MCG0</accession>
<dbReference type="PANTHER" id="PTHR11863">
    <property type="entry name" value="STEROL DESATURASE"/>
    <property type="match status" value="1"/>
</dbReference>
<dbReference type="Pfam" id="PF04116">
    <property type="entry name" value="FA_hydroxylase"/>
    <property type="match status" value="1"/>
</dbReference>
<comment type="caution">
    <text evidence="7">The sequence shown here is derived from an EMBL/GenBank/DDBJ whole genome shotgun (WGS) entry which is preliminary data.</text>
</comment>
<dbReference type="GO" id="GO:0016020">
    <property type="term" value="C:membrane"/>
    <property type="evidence" value="ECO:0007669"/>
    <property type="project" value="UniProtKB-SubCell"/>
</dbReference>
<evidence type="ECO:0000256" key="5">
    <source>
        <dbReference type="SAM" id="Phobius"/>
    </source>
</evidence>
<evidence type="ECO:0000259" key="6">
    <source>
        <dbReference type="Pfam" id="PF04116"/>
    </source>
</evidence>
<evidence type="ECO:0000256" key="2">
    <source>
        <dbReference type="ARBA" id="ARBA00022692"/>
    </source>
</evidence>
<dbReference type="Proteomes" id="UP000321083">
    <property type="component" value="Unassembled WGS sequence"/>
</dbReference>
<protein>
    <submittedName>
        <fullName evidence="7">Desaturase</fullName>
    </submittedName>
</protein>
<dbReference type="InterPro" id="IPR006694">
    <property type="entry name" value="Fatty_acid_hydroxylase"/>
</dbReference>
<keyword evidence="3 5" id="KW-1133">Transmembrane helix</keyword>
<feature type="transmembrane region" description="Helical" evidence="5">
    <location>
        <begin position="84"/>
        <end position="104"/>
    </location>
</feature>
<dbReference type="EMBL" id="SRHE01000050">
    <property type="protein sequence ID" value="TWW11752.1"/>
    <property type="molecule type" value="Genomic_DNA"/>
</dbReference>
<keyword evidence="2 5" id="KW-0812">Transmembrane</keyword>
<dbReference type="GO" id="GO:0005506">
    <property type="term" value="F:iron ion binding"/>
    <property type="evidence" value="ECO:0007669"/>
    <property type="project" value="InterPro"/>
</dbReference>
<name>A0A5C6MCG0_9PLAN</name>
<dbReference type="GO" id="GO:0016491">
    <property type="term" value="F:oxidoreductase activity"/>
    <property type="evidence" value="ECO:0007669"/>
    <property type="project" value="InterPro"/>
</dbReference>
<dbReference type="AlphaFoldDB" id="A0A5C6MCG0"/>
<keyword evidence="4 5" id="KW-0472">Membrane</keyword>
<dbReference type="InterPro" id="IPR050307">
    <property type="entry name" value="Sterol_Desaturase_Related"/>
</dbReference>
<proteinExistence type="predicted"/>
<feature type="transmembrane region" description="Helical" evidence="5">
    <location>
        <begin position="179"/>
        <end position="203"/>
    </location>
</feature>
<evidence type="ECO:0000256" key="3">
    <source>
        <dbReference type="ARBA" id="ARBA00022989"/>
    </source>
</evidence>
<evidence type="ECO:0000313" key="7">
    <source>
        <dbReference type="EMBL" id="TWW11752.1"/>
    </source>
</evidence>
<gene>
    <name evidence="7" type="ORF">E3A20_04310</name>
</gene>
<keyword evidence="8" id="KW-1185">Reference proteome</keyword>
<evidence type="ECO:0000313" key="8">
    <source>
        <dbReference type="Proteomes" id="UP000321083"/>
    </source>
</evidence>
<evidence type="ECO:0000256" key="4">
    <source>
        <dbReference type="ARBA" id="ARBA00023136"/>
    </source>
</evidence>